<feature type="compositionally biased region" description="Polar residues" evidence="1">
    <location>
        <begin position="50"/>
        <end position="73"/>
    </location>
</feature>
<proteinExistence type="predicted"/>
<protein>
    <recommendedName>
        <fullName evidence="4">WXG100 family type VII secretion target</fullName>
    </recommendedName>
</protein>
<dbReference type="Proteomes" id="UP000733379">
    <property type="component" value="Unassembled WGS sequence"/>
</dbReference>
<dbReference type="RefSeq" id="WP_215921173.1">
    <property type="nucleotide sequence ID" value="NZ_JAHKNI010000010.1"/>
</dbReference>
<gene>
    <name evidence="2" type="ORF">KO481_27270</name>
</gene>
<evidence type="ECO:0000313" key="2">
    <source>
        <dbReference type="EMBL" id="MBU3065215.1"/>
    </source>
</evidence>
<sequence>MADQIIVVPADVESAGRLLLDAQQRFDATVGRLFSDLASFGQETWGRDSYGTQFEQTSGTTPGYGSSKENLRDGSTQMSAALDGYSSGLIAAAGNATTNEADAATAF</sequence>
<evidence type="ECO:0000256" key="1">
    <source>
        <dbReference type="SAM" id="MobiDB-lite"/>
    </source>
</evidence>
<evidence type="ECO:0008006" key="4">
    <source>
        <dbReference type="Google" id="ProtNLM"/>
    </source>
</evidence>
<comment type="caution">
    <text evidence="2">The sequence shown here is derived from an EMBL/GenBank/DDBJ whole genome shotgun (WGS) entry which is preliminary data.</text>
</comment>
<reference evidence="2 3" key="1">
    <citation type="submission" date="2021-06" db="EMBL/GenBank/DDBJ databases">
        <title>Actinomycetes sequencing.</title>
        <authorList>
            <person name="Shan Q."/>
        </authorList>
    </citation>
    <scope>NUCLEOTIDE SEQUENCE [LARGE SCALE GENOMIC DNA]</scope>
    <source>
        <strain evidence="2 3">NEAU-G5</strain>
    </source>
</reference>
<feature type="region of interest" description="Disordered" evidence="1">
    <location>
        <begin position="49"/>
        <end position="73"/>
    </location>
</feature>
<evidence type="ECO:0000313" key="3">
    <source>
        <dbReference type="Proteomes" id="UP000733379"/>
    </source>
</evidence>
<accession>A0ABS6B777</accession>
<dbReference type="EMBL" id="JAHKNI010000010">
    <property type="protein sequence ID" value="MBU3065215.1"/>
    <property type="molecule type" value="Genomic_DNA"/>
</dbReference>
<organism evidence="2 3">
    <name type="scientific">Nocardia albiluteola</name>
    <dbReference type="NCBI Taxonomy" id="2842303"/>
    <lineage>
        <taxon>Bacteria</taxon>
        <taxon>Bacillati</taxon>
        <taxon>Actinomycetota</taxon>
        <taxon>Actinomycetes</taxon>
        <taxon>Mycobacteriales</taxon>
        <taxon>Nocardiaceae</taxon>
        <taxon>Nocardia</taxon>
    </lineage>
</organism>
<keyword evidence="3" id="KW-1185">Reference proteome</keyword>
<name>A0ABS6B777_9NOCA</name>